<dbReference type="SUPFAM" id="SSF117281">
    <property type="entry name" value="Kelch motif"/>
    <property type="match status" value="1"/>
</dbReference>
<protein>
    <recommendedName>
        <fullName evidence="6">F-box domain-containing protein</fullName>
    </recommendedName>
</protein>
<dbReference type="AlphaFoldDB" id="A0ABD2YY79"/>
<dbReference type="PANTHER" id="PTHR31672">
    <property type="entry name" value="BNACNNG10540D PROTEIN"/>
    <property type="match status" value="1"/>
</dbReference>
<proteinExistence type="predicted"/>
<sequence>MWSSLPFDLLANIFSFLSPESLACAKSACRNWHECASHLATRCRPAWFMALPNRSRGLFCYAHNPSDNNWYMLSLDFVPIPIRPVSPVGGLILLRPTNSTALQLAICNPFTRQFRHLPLLNVTRTNPAIGVMEISSVNQFGKFNFMVYVAGGMSDAPSGGASYEPTVEVYDSRCDTWKVIGSMPVEFAVRLTVWTPNESVYSNGVLYWMTSARAYSVMGFEIGTNKWRELNVPMADRLEFAALVQRNGKLTLLGGKCGGDACIWELGEGDLWCMIEKVPFELGMRFLGGKGCWDSTKCVGTNGIVCLYKDLGSGILVWREVSDKGRWEWFWIDGCCSIRGQQLQNFQIKGLLLHPNLAHSSLLNDA</sequence>
<accession>A0ABD2YY79</accession>
<evidence type="ECO:0000259" key="3">
    <source>
        <dbReference type="Pfam" id="PF12937"/>
    </source>
</evidence>
<dbReference type="Proteomes" id="UP001630127">
    <property type="component" value="Unassembled WGS sequence"/>
</dbReference>
<evidence type="ECO:0000256" key="1">
    <source>
        <dbReference type="SAM" id="SignalP"/>
    </source>
</evidence>
<dbReference type="NCBIfam" id="TIGR01640">
    <property type="entry name" value="F_box_assoc_1"/>
    <property type="match status" value="1"/>
</dbReference>
<dbReference type="InterPro" id="IPR001810">
    <property type="entry name" value="F-box_dom"/>
</dbReference>
<comment type="caution">
    <text evidence="4">The sequence shown here is derived from an EMBL/GenBank/DDBJ whole genome shotgun (WGS) entry which is preliminary data.</text>
</comment>
<dbReference type="Gene3D" id="1.20.1280.50">
    <property type="match status" value="1"/>
</dbReference>
<evidence type="ECO:0000259" key="2">
    <source>
        <dbReference type="Pfam" id="PF08268"/>
    </source>
</evidence>
<evidence type="ECO:0000313" key="5">
    <source>
        <dbReference type="Proteomes" id="UP001630127"/>
    </source>
</evidence>
<evidence type="ECO:0000313" key="4">
    <source>
        <dbReference type="EMBL" id="KAL3511868.1"/>
    </source>
</evidence>
<dbReference type="InterPro" id="IPR013187">
    <property type="entry name" value="F-box-assoc_dom_typ3"/>
</dbReference>
<dbReference type="PANTHER" id="PTHR31672:SF2">
    <property type="entry name" value="F-BOX DOMAIN-CONTAINING PROTEIN"/>
    <property type="match status" value="1"/>
</dbReference>
<dbReference type="InterPro" id="IPR017451">
    <property type="entry name" value="F-box-assoc_interact_dom"/>
</dbReference>
<dbReference type="Pfam" id="PF08268">
    <property type="entry name" value="FBA_3"/>
    <property type="match status" value="1"/>
</dbReference>
<keyword evidence="5" id="KW-1185">Reference proteome</keyword>
<feature type="chain" id="PRO_5044861070" description="F-box domain-containing protein" evidence="1">
    <location>
        <begin position="24"/>
        <end position="366"/>
    </location>
</feature>
<dbReference type="CDD" id="cd09917">
    <property type="entry name" value="F-box_SF"/>
    <property type="match status" value="1"/>
</dbReference>
<dbReference type="SUPFAM" id="SSF81383">
    <property type="entry name" value="F-box domain"/>
    <property type="match status" value="1"/>
</dbReference>
<gene>
    <name evidence="4" type="ORF">ACH5RR_024585</name>
</gene>
<evidence type="ECO:0008006" key="6">
    <source>
        <dbReference type="Google" id="ProtNLM"/>
    </source>
</evidence>
<feature type="domain" description="F-box associated beta-propeller type 3" evidence="2">
    <location>
        <begin position="81"/>
        <end position="266"/>
    </location>
</feature>
<dbReference type="InterPro" id="IPR015915">
    <property type="entry name" value="Kelch-typ_b-propeller"/>
</dbReference>
<name>A0ABD2YY79_9GENT</name>
<feature type="signal peptide" evidence="1">
    <location>
        <begin position="1"/>
        <end position="23"/>
    </location>
</feature>
<keyword evidence="1" id="KW-0732">Signal</keyword>
<dbReference type="Gene3D" id="2.120.10.80">
    <property type="entry name" value="Kelch-type beta propeller"/>
    <property type="match status" value="1"/>
</dbReference>
<dbReference type="InterPro" id="IPR050796">
    <property type="entry name" value="SCF_F-box_component"/>
</dbReference>
<dbReference type="InterPro" id="IPR036047">
    <property type="entry name" value="F-box-like_dom_sf"/>
</dbReference>
<organism evidence="4 5">
    <name type="scientific">Cinchona calisaya</name>
    <dbReference type="NCBI Taxonomy" id="153742"/>
    <lineage>
        <taxon>Eukaryota</taxon>
        <taxon>Viridiplantae</taxon>
        <taxon>Streptophyta</taxon>
        <taxon>Embryophyta</taxon>
        <taxon>Tracheophyta</taxon>
        <taxon>Spermatophyta</taxon>
        <taxon>Magnoliopsida</taxon>
        <taxon>eudicotyledons</taxon>
        <taxon>Gunneridae</taxon>
        <taxon>Pentapetalae</taxon>
        <taxon>asterids</taxon>
        <taxon>lamiids</taxon>
        <taxon>Gentianales</taxon>
        <taxon>Rubiaceae</taxon>
        <taxon>Cinchonoideae</taxon>
        <taxon>Cinchoneae</taxon>
        <taxon>Cinchona</taxon>
    </lineage>
</organism>
<dbReference type="EMBL" id="JBJUIK010000011">
    <property type="protein sequence ID" value="KAL3511868.1"/>
    <property type="molecule type" value="Genomic_DNA"/>
</dbReference>
<dbReference type="Pfam" id="PF12937">
    <property type="entry name" value="F-box-like"/>
    <property type="match status" value="1"/>
</dbReference>
<reference evidence="4 5" key="1">
    <citation type="submission" date="2024-11" db="EMBL/GenBank/DDBJ databases">
        <title>A near-complete genome assembly of Cinchona calisaya.</title>
        <authorList>
            <person name="Lian D.C."/>
            <person name="Zhao X.W."/>
            <person name="Wei L."/>
        </authorList>
    </citation>
    <scope>NUCLEOTIDE SEQUENCE [LARGE SCALE GENOMIC DNA]</scope>
    <source>
        <tissue evidence="4">Nenye</tissue>
    </source>
</reference>
<feature type="domain" description="F-box" evidence="3">
    <location>
        <begin position="2"/>
        <end position="38"/>
    </location>
</feature>